<protein>
    <recommendedName>
        <fullName evidence="4">HTH La-type RNA-binding domain-containing protein</fullName>
    </recommendedName>
</protein>
<gene>
    <name evidence="5" type="ORF">CCMP2556_LOCUS21072</name>
</gene>
<evidence type="ECO:0000313" key="5">
    <source>
        <dbReference type="EMBL" id="CAK9038549.1"/>
    </source>
</evidence>
<dbReference type="CDD" id="cd07323">
    <property type="entry name" value="LAM"/>
    <property type="match status" value="1"/>
</dbReference>
<dbReference type="InterPro" id="IPR006630">
    <property type="entry name" value="La_HTH"/>
</dbReference>
<dbReference type="Pfam" id="PF05383">
    <property type="entry name" value="La"/>
    <property type="match status" value="1"/>
</dbReference>
<evidence type="ECO:0000256" key="3">
    <source>
        <dbReference type="SAM" id="MobiDB-lite"/>
    </source>
</evidence>
<dbReference type="Proteomes" id="UP001642484">
    <property type="component" value="Unassembled WGS sequence"/>
</dbReference>
<keyword evidence="6" id="KW-1185">Reference proteome</keyword>
<dbReference type="SMART" id="SM00715">
    <property type="entry name" value="LA"/>
    <property type="match status" value="1"/>
</dbReference>
<dbReference type="PANTHER" id="PTHR22792:SF132">
    <property type="entry name" value="LA-RELATED PROTEIN 1"/>
    <property type="match status" value="1"/>
</dbReference>
<evidence type="ECO:0000313" key="6">
    <source>
        <dbReference type="Proteomes" id="UP001642484"/>
    </source>
</evidence>
<comment type="caution">
    <text evidence="5">The sequence shown here is derived from an EMBL/GenBank/DDBJ whole genome shotgun (WGS) entry which is preliminary data.</text>
</comment>
<evidence type="ECO:0000256" key="1">
    <source>
        <dbReference type="ARBA" id="ARBA00022884"/>
    </source>
</evidence>
<evidence type="ECO:0000256" key="2">
    <source>
        <dbReference type="PROSITE-ProRule" id="PRU00332"/>
    </source>
</evidence>
<dbReference type="InterPro" id="IPR036390">
    <property type="entry name" value="WH_DNA-bd_sf"/>
</dbReference>
<dbReference type="EMBL" id="CAXAMN010012570">
    <property type="protein sequence ID" value="CAK9038549.1"/>
    <property type="molecule type" value="Genomic_DNA"/>
</dbReference>
<accession>A0ABP0LH90</accession>
<dbReference type="Gene3D" id="1.10.10.10">
    <property type="entry name" value="Winged helix-like DNA-binding domain superfamily/Winged helix DNA-binding domain"/>
    <property type="match status" value="1"/>
</dbReference>
<sequence>MELSICPTTERRSLLRLRLQLAAECDDGILCRLCSQNTARFTAHNASTRKVVLAVPAGASLDRKRGNGHASQRKPLAGLSFVSDLMHYIYRYFQLPLKPLAISVQGFGLLPAQRLEDVLRDGDLIWVRPAQRRPSKQKALPQDHPVEHIPALEDPERKLTKSQASADLPEATGTFDAEQWRQMARAPLPGEVIRYRLQDGENLTDPKVAVCIGAGIAAGLSQVTLQSGEDVFTTAVNALHDLYLAKVGVEETVPTPAALPSRTNFPNKLKAEQLRCAIRRQFEFYFGDVNYPKDNFLRSQADDEGWTPLRLVSKFNRVRELTFDLDLIRSCLAESNSVELSDCQDYIRQAQEENIR</sequence>
<feature type="compositionally biased region" description="Basic and acidic residues" evidence="3">
    <location>
        <begin position="144"/>
        <end position="159"/>
    </location>
</feature>
<dbReference type="InterPro" id="IPR045180">
    <property type="entry name" value="La_dom_prot"/>
</dbReference>
<reference evidence="5 6" key="1">
    <citation type="submission" date="2024-02" db="EMBL/GenBank/DDBJ databases">
        <authorList>
            <person name="Chen Y."/>
            <person name="Shah S."/>
            <person name="Dougan E. K."/>
            <person name="Thang M."/>
            <person name="Chan C."/>
        </authorList>
    </citation>
    <scope>NUCLEOTIDE SEQUENCE [LARGE SCALE GENOMIC DNA]</scope>
</reference>
<dbReference type="SUPFAM" id="SSF46785">
    <property type="entry name" value="Winged helix' DNA-binding domain"/>
    <property type="match status" value="1"/>
</dbReference>
<name>A0ABP0LH90_9DINO</name>
<keyword evidence="1 2" id="KW-0694">RNA-binding</keyword>
<dbReference type="PROSITE" id="PS50961">
    <property type="entry name" value="HTH_LA"/>
    <property type="match status" value="1"/>
</dbReference>
<feature type="region of interest" description="Disordered" evidence="3">
    <location>
        <begin position="131"/>
        <end position="164"/>
    </location>
</feature>
<evidence type="ECO:0000259" key="4">
    <source>
        <dbReference type="PROSITE" id="PS50961"/>
    </source>
</evidence>
<organism evidence="5 6">
    <name type="scientific">Durusdinium trenchii</name>
    <dbReference type="NCBI Taxonomy" id="1381693"/>
    <lineage>
        <taxon>Eukaryota</taxon>
        <taxon>Sar</taxon>
        <taxon>Alveolata</taxon>
        <taxon>Dinophyceae</taxon>
        <taxon>Suessiales</taxon>
        <taxon>Symbiodiniaceae</taxon>
        <taxon>Durusdinium</taxon>
    </lineage>
</organism>
<feature type="domain" description="HTH La-type RNA-binding" evidence="4">
    <location>
        <begin position="268"/>
        <end position="356"/>
    </location>
</feature>
<proteinExistence type="predicted"/>
<dbReference type="InterPro" id="IPR036388">
    <property type="entry name" value="WH-like_DNA-bd_sf"/>
</dbReference>
<dbReference type="PANTHER" id="PTHR22792">
    <property type="entry name" value="LUPUS LA PROTEIN-RELATED"/>
    <property type="match status" value="1"/>
</dbReference>